<organism evidence="4 5">
    <name type="scientific">Polyodon spathula</name>
    <name type="common">North American paddlefish</name>
    <name type="synonym">Squalus spathula</name>
    <dbReference type="NCBI Taxonomy" id="7913"/>
    <lineage>
        <taxon>Eukaryota</taxon>
        <taxon>Metazoa</taxon>
        <taxon>Chordata</taxon>
        <taxon>Craniata</taxon>
        <taxon>Vertebrata</taxon>
        <taxon>Euteleostomi</taxon>
        <taxon>Actinopterygii</taxon>
        <taxon>Chondrostei</taxon>
        <taxon>Acipenseriformes</taxon>
        <taxon>Polyodontidae</taxon>
        <taxon>Polyodon</taxon>
    </lineage>
</organism>
<evidence type="ECO:0000259" key="3">
    <source>
        <dbReference type="PROSITE" id="PS51212"/>
    </source>
</evidence>
<name>A0ABS2XD39_POLSP</name>
<evidence type="ECO:0000313" key="5">
    <source>
        <dbReference type="Proteomes" id="UP001166093"/>
    </source>
</evidence>
<feature type="non-terminal residue" evidence="4">
    <location>
        <position position="661"/>
    </location>
</feature>
<keyword evidence="2" id="KW-0677">Repeat</keyword>
<dbReference type="InterPro" id="IPR051589">
    <property type="entry name" value="Sialate-O-sulfotransferase"/>
</dbReference>
<comment type="similarity">
    <text evidence="1">Belongs to the WSCD family.</text>
</comment>
<comment type="caution">
    <text evidence="4">The sequence shown here is derived from an EMBL/GenBank/DDBJ whole genome shotgun (WGS) entry which is preliminary data.</text>
</comment>
<dbReference type="Gene3D" id="3.40.50.300">
    <property type="entry name" value="P-loop containing nucleotide triphosphate hydrolases"/>
    <property type="match status" value="1"/>
</dbReference>
<sequence>MAKLFYRLQRFLRRTQFVFLFLAAAYLMAGSVVLLQRSGFALQTGSRGTSSFLPVPSLGTVTKGALLDTGMVGSGNKLDSQALVSRLDGPVNGEVLGRRNGPRWLMSRNLEIRQLRRRWFHSLMTEQEPRVERKVVKRKVKHKGTYVGCFLDDSKERALKGTVFYDFRKMTSSLCQDTCSESGYLFAGLEYGAECYCGNRIAAPKTREEDCNLDCKGEKGSMCGGVGRLSVFKVEDLHPGARKYRNVHYRGCFRRPKNSTAAFRVHAIQLNLTSESCIELCSDKELPLAVLRRPECYCGYTSTHFTLHEKADEQRCGGVTNASDVTGDVTTRLTGDEGYVMVYQTPVKGEPSVGRWAPRASLHVKKRPECYCGYTSTHFTLHEKADEQRCGGVTNASDVTGDVTTRLAGDEGYVMVYQTPVKDTRCTERTFLPEKSQMLVGLSSFPGAGNTWVRHLIELATGYYTGSYYFDGTLYNKGFKGEKDYWKSGRTICVKTHESGKREIEMYDSAILLIRNPYNSLMAEFNRKCAGHLGYASEQHWKSKEWPDFVSSYSSWWASHVLDWMKFGRRLLVIHYEELKRELFPRLREIVDFLNVTASDEHLLCVESNQDGNFKRTGAKLRHFDPFTVEMKSLIDGYIKTVDDALRNSNFSGLPGEYVPR</sequence>
<dbReference type="Pfam" id="PF00685">
    <property type="entry name" value="Sulfotransfer_1"/>
    <property type="match status" value="1"/>
</dbReference>
<dbReference type="PANTHER" id="PTHR45964">
    <property type="entry name" value="WSCD FAMILY MEMBER CG9164"/>
    <property type="match status" value="1"/>
</dbReference>
<evidence type="ECO:0000256" key="2">
    <source>
        <dbReference type="ARBA" id="ARBA00022737"/>
    </source>
</evidence>
<feature type="non-terminal residue" evidence="4">
    <location>
        <position position="1"/>
    </location>
</feature>
<dbReference type="SMART" id="SM00321">
    <property type="entry name" value="WSC"/>
    <property type="match status" value="2"/>
</dbReference>
<dbReference type="InterPro" id="IPR002889">
    <property type="entry name" value="WSC_carb-bd"/>
</dbReference>
<feature type="domain" description="WSC" evidence="3">
    <location>
        <begin position="143"/>
        <end position="235"/>
    </location>
</feature>
<evidence type="ECO:0000313" key="4">
    <source>
        <dbReference type="EMBL" id="MBN3272116.1"/>
    </source>
</evidence>
<feature type="domain" description="WSC" evidence="3">
    <location>
        <begin position="246"/>
        <end position="346"/>
    </location>
</feature>
<dbReference type="Proteomes" id="UP001166093">
    <property type="component" value="Unassembled WGS sequence"/>
</dbReference>
<dbReference type="EMBL" id="JAAWVQ010016641">
    <property type="protein sequence ID" value="MBN3272116.1"/>
    <property type="molecule type" value="Genomic_DNA"/>
</dbReference>
<dbReference type="SUPFAM" id="SSF52540">
    <property type="entry name" value="P-loop containing nucleoside triphosphate hydrolases"/>
    <property type="match status" value="1"/>
</dbReference>
<dbReference type="PANTHER" id="PTHR45964:SF8">
    <property type="entry name" value="SIALATE:O-SULFOTRANSFERASE 1"/>
    <property type="match status" value="1"/>
</dbReference>
<reference evidence="4" key="1">
    <citation type="journal article" date="2021" name="Cell">
        <title>Tracing the genetic footprints of vertebrate landing in non-teleost ray-finned fishes.</title>
        <authorList>
            <person name="Bi X."/>
            <person name="Wang K."/>
            <person name="Yang L."/>
            <person name="Pan H."/>
            <person name="Jiang H."/>
            <person name="Wei Q."/>
            <person name="Fang M."/>
            <person name="Yu H."/>
            <person name="Zhu C."/>
            <person name="Cai Y."/>
            <person name="He Y."/>
            <person name="Gan X."/>
            <person name="Zeng H."/>
            <person name="Yu D."/>
            <person name="Zhu Y."/>
            <person name="Jiang H."/>
            <person name="Qiu Q."/>
            <person name="Yang H."/>
            <person name="Zhang Y.E."/>
            <person name="Wang W."/>
            <person name="Zhu M."/>
            <person name="He S."/>
            <person name="Zhang G."/>
        </authorList>
    </citation>
    <scope>NUCLEOTIDE SEQUENCE</scope>
    <source>
        <tissue evidence="4">Muscle</tissue>
    </source>
</reference>
<gene>
    <name evidence="4" type="primary">Wscd1</name>
    <name evidence="4" type="ORF">GTO93_0013738</name>
</gene>
<proteinExistence type="inferred from homology"/>
<evidence type="ECO:0000256" key="1">
    <source>
        <dbReference type="ARBA" id="ARBA00010236"/>
    </source>
</evidence>
<dbReference type="Pfam" id="PF01822">
    <property type="entry name" value="WSC"/>
    <property type="match status" value="2"/>
</dbReference>
<accession>A0ABS2XD39</accession>
<dbReference type="PROSITE" id="PS51212">
    <property type="entry name" value="WSC"/>
    <property type="match status" value="2"/>
</dbReference>
<protein>
    <submittedName>
        <fullName evidence="4">WSCD1 protein</fullName>
    </submittedName>
</protein>
<dbReference type="InterPro" id="IPR027417">
    <property type="entry name" value="P-loop_NTPase"/>
</dbReference>
<dbReference type="InterPro" id="IPR000863">
    <property type="entry name" value="Sulfotransferase_dom"/>
</dbReference>
<keyword evidence="5" id="KW-1185">Reference proteome</keyword>